<keyword evidence="3 10" id="KW-0812">Transmembrane</keyword>
<dbReference type="GO" id="GO:0016020">
    <property type="term" value="C:membrane"/>
    <property type="evidence" value="ECO:0007669"/>
    <property type="project" value="UniProtKB-SubCell"/>
</dbReference>
<evidence type="ECO:0000256" key="1">
    <source>
        <dbReference type="ARBA" id="ARBA00004167"/>
    </source>
</evidence>
<keyword evidence="2" id="KW-0433">Leucine-rich repeat</keyword>
<dbReference type="InterPro" id="IPR000719">
    <property type="entry name" value="Prot_kinase_dom"/>
</dbReference>
<protein>
    <recommendedName>
        <fullName evidence="11">Protein kinase domain-containing protein</fullName>
    </recommendedName>
</protein>
<dbReference type="InterPro" id="IPR051564">
    <property type="entry name" value="LRR_receptor-like_kinase"/>
</dbReference>
<accession>A0AAD2ACH5</accession>
<feature type="transmembrane region" description="Helical" evidence="10">
    <location>
        <begin position="17"/>
        <end position="37"/>
    </location>
</feature>
<evidence type="ECO:0000256" key="2">
    <source>
        <dbReference type="ARBA" id="ARBA00022614"/>
    </source>
</evidence>
<gene>
    <name evidence="12" type="ORF">FPE_LOCUS29867</name>
</gene>
<keyword evidence="4" id="KW-0732">Signal</keyword>
<evidence type="ECO:0000256" key="5">
    <source>
        <dbReference type="ARBA" id="ARBA00022737"/>
    </source>
</evidence>
<evidence type="ECO:0000256" key="4">
    <source>
        <dbReference type="ARBA" id="ARBA00022729"/>
    </source>
</evidence>
<dbReference type="InterPro" id="IPR011009">
    <property type="entry name" value="Kinase-like_dom_sf"/>
</dbReference>
<dbReference type="PANTHER" id="PTHR48055:SF22">
    <property type="entry name" value="LEUCINE-RICH REPEAT RECEPTOR-LIKE SERINE_THREONINE_TYROSINE-PROTEIN KINASE SOBIR1"/>
    <property type="match status" value="1"/>
</dbReference>
<keyword evidence="6 10" id="KW-1133">Transmembrane helix</keyword>
<name>A0AAD2ACH5_9LAMI</name>
<keyword evidence="5" id="KW-0677">Repeat</keyword>
<dbReference type="PROSITE" id="PS00108">
    <property type="entry name" value="PROTEIN_KINASE_ST"/>
    <property type="match status" value="1"/>
</dbReference>
<organism evidence="12 13">
    <name type="scientific">Fraxinus pennsylvanica</name>
    <dbReference type="NCBI Taxonomy" id="56036"/>
    <lineage>
        <taxon>Eukaryota</taxon>
        <taxon>Viridiplantae</taxon>
        <taxon>Streptophyta</taxon>
        <taxon>Embryophyta</taxon>
        <taxon>Tracheophyta</taxon>
        <taxon>Spermatophyta</taxon>
        <taxon>Magnoliopsida</taxon>
        <taxon>eudicotyledons</taxon>
        <taxon>Gunneridae</taxon>
        <taxon>Pentapetalae</taxon>
        <taxon>asterids</taxon>
        <taxon>lamiids</taxon>
        <taxon>Lamiales</taxon>
        <taxon>Oleaceae</taxon>
        <taxon>Oleeae</taxon>
        <taxon>Fraxinus</taxon>
    </lineage>
</organism>
<evidence type="ECO:0000256" key="7">
    <source>
        <dbReference type="ARBA" id="ARBA00023136"/>
    </source>
</evidence>
<keyword evidence="13" id="KW-1185">Reference proteome</keyword>
<comment type="subcellular location">
    <subcellularLocation>
        <location evidence="1">Membrane</location>
        <topology evidence="1">Single-pass membrane protein</topology>
    </subcellularLocation>
</comment>
<evidence type="ECO:0000313" key="12">
    <source>
        <dbReference type="EMBL" id="CAI9782437.1"/>
    </source>
</evidence>
<dbReference type="AlphaFoldDB" id="A0AAD2ACH5"/>
<evidence type="ECO:0000256" key="10">
    <source>
        <dbReference type="SAM" id="Phobius"/>
    </source>
</evidence>
<dbReference type="PANTHER" id="PTHR48055">
    <property type="entry name" value="LEUCINE-RICH REPEAT RECEPTOR PROTEIN KINASE EMS1"/>
    <property type="match status" value="1"/>
</dbReference>
<dbReference type="SUPFAM" id="SSF56112">
    <property type="entry name" value="Protein kinase-like (PK-like)"/>
    <property type="match status" value="1"/>
</dbReference>
<evidence type="ECO:0000256" key="3">
    <source>
        <dbReference type="ARBA" id="ARBA00022692"/>
    </source>
</evidence>
<proteinExistence type="predicted"/>
<dbReference type="FunFam" id="1.10.510.10:FF:000479">
    <property type="entry name" value="Leucine-rich repeat receptor-like protein kinase"/>
    <property type="match status" value="1"/>
</dbReference>
<sequence>MSTETQHKHKKHNSDTVQLILGILVGVLVGCIVWFVISRLKFIRFLIKGEKNESLAIFSLLIKNPKDLAFLEKEGGLALLKIIGRGGCGVVYKANLPGRNGMEIAIKKITLPLNVEELSQEDSKPLNQRMRQIRSEIRTVGLIRHRNLLPLLAHVPRPDCHYLVYEYMKNGSLQDVLQQVSQGRRELDWLAPYKIALGVAVGLEYLHMHNIPRIIHRDIKPANVLLDDEMETRIADFGLSKAIPEANTHFSTSNVVGTVGYLDPTYYQTFQFTEKCDIYSFGVLLGVLMMGKFPTDEFFQHTDEMNLVGWMRNITRSEDPKRAIDPQLMGNGYEKQILLVLKIAYYCTLDNPKERPDSKNARCMLSDIKH</sequence>
<evidence type="ECO:0000256" key="9">
    <source>
        <dbReference type="ARBA" id="ARBA00023180"/>
    </source>
</evidence>
<dbReference type="Gene3D" id="1.10.510.10">
    <property type="entry name" value="Transferase(Phosphotransferase) domain 1"/>
    <property type="match status" value="1"/>
</dbReference>
<evidence type="ECO:0000259" key="11">
    <source>
        <dbReference type="SMART" id="SM00220"/>
    </source>
</evidence>
<reference evidence="12" key="1">
    <citation type="submission" date="2023-05" db="EMBL/GenBank/DDBJ databases">
        <authorList>
            <person name="Huff M."/>
        </authorList>
    </citation>
    <scope>NUCLEOTIDE SEQUENCE</scope>
</reference>
<dbReference type="EMBL" id="OU503054">
    <property type="protein sequence ID" value="CAI9782437.1"/>
    <property type="molecule type" value="Genomic_DNA"/>
</dbReference>
<keyword evidence="7 10" id="KW-0472">Membrane</keyword>
<dbReference type="Proteomes" id="UP000834106">
    <property type="component" value="Chromosome 19"/>
</dbReference>
<dbReference type="GO" id="GO:0005524">
    <property type="term" value="F:ATP binding"/>
    <property type="evidence" value="ECO:0007669"/>
    <property type="project" value="InterPro"/>
</dbReference>
<dbReference type="GO" id="GO:0004672">
    <property type="term" value="F:protein kinase activity"/>
    <property type="evidence" value="ECO:0007669"/>
    <property type="project" value="InterPro"/>
</dbReference>
<evidence type="ECO:0000256" key="8">
    <source>
        <dbReference type="ARBA" id="ARBA00023170"/>
    </source>
</evidence>
<dbReference type="Pfam" id="PF00069">
    <property type="entry name" value="Pkinase"/>
    <property type="match status" value="1"/>
</dbReference>
<feature type="domain" description="Protein kinase" evidence="11">
    <location>
        <begin position="77"/>
        <end position="369"/>
    </location>
</feature>
<dbReference type="Gene3D" id="3.30.200.20">
    <property type="entry name" value="Phosphorylase Kinase, domain 1"/>
    <property type="match status" value="1"/>
</dbReference>
<dbReference type="InterPro" id="IPR008271">
    <property type="entry name" value="Ser/Thr_kinase_AS"/>
</dbReference>
<evidence type="ECO:0000256" key="6">
    <source>
        <dbReference type="ARBA" id="ARBA00022989"/>
    </source>
</evidence>
<keyword evidence="9" id="KW-0325">Glycoprotein</keyword>
<dbReference type="SMART" id="SM00220">
    <property type="entry name" value="S_TKc"/>
    <property type="match status" value="1"/>
</dbReference>
<keyword evidence="8" id="KW-0675">Receptor</keyword>
<evidence type="ECO:0000313" key="13">
    <source>
        <dbReference type="Proteomes" id="UP000834106"/>
    </source>
</evidence>